<evidence type="ECO:0000256" key="4">
    <source>
        <dbReference type="ARBA" id="ARBA00022475"/>
    </source>
</evidence>
<accession>A0ABR0CLA9</accession>
<evidence type="ECO:0000313" key="11">
    <source>
        <dbReference type="Proteomes" id="UP001291926"/>
    </source>
</evidence>
<evidence type="ECO:0000256" key="3">
    <source>
        <dbReference type="ARBA" id="ARBA00011489"/>
    </source>
</evidence>
<keyword evidence="5 8" id="KW-0812">Transmembrane</keyword>
<dbReference type="Proteomes" id="UP001291926">
    <property type="component" value="Unassembled WGS sequence"/>
</dbReference>
<name>A0ABR0CLA9_9LAMI</name>
<keyword evidence="4 8" id="KW-1003">Cell membrane</keyword>
<dbReference type="Pfam" id="PF04535">
    <property type="entry name" value="CASP_dom"/>
    <property type="match status" value="1"/>
</dbReference>
<dbReference type="PANTHER" id="PTHR36488:SF8">
    <property type="entry name" value="CASP-LIKE PROTEIN 1U1"/>
    <property type="match status" value="1"/>
</dbReference>
<keyword evidence="11" id="KW-1185">Reference proteome</keyword>
<keyword evidence="6 8" id="KW-1133">Transmembrane helix</keyword>
<evidence type="ECO:0000256" key="7">
    <source>
        <dbReference type="ARBA" id="ARBA00023136"/>
    </source>
</evidence>
<feature type="transmembrane region" description="Helical" evidence="8">
    <location>
        <begin position="85"/>
        <end position="108"/>
    </location>
</feature>
<evidence type="ECO:0000256" key="5">
    <source>
        <dbReference type="ARBA" id="ARBA00022692"/>
    </source>
</evidence>
<protein>
    <recommendedName>
        <fullName evidence="8">CASP-like protein</fullName>
    </recommendedName>
</protein>
<dbReference type="InterPro" id="IPR044173">
    <property type="entry name" value="CASPL"/>
</dbReference>
<comment type="caution">
    <text evidence="8">Lacks conserved residue(s) required for the propagation of feature annotation.</text>
</comment>
<feature type="transmembrane region" description="Helical" evidence="8">
    <location>
        <begin position="35"/>
        <end position="54"/>
    </location>
</feature>
<dbReference type="InterPro" id="IPR006702">
    <property type="entry name" value="CASP_dom"/>
</dbReference>
<comment type="similarity">
    <text evidence="2 8">Belongs to the Casparian strip membrane proteins (CASP) family.</text>
</comment>
<evidence type="ECO:0000256" key="2">
    <source>
        <dbReference type="ARBA" id="ARBA00007651"/>
    </source>
</evidence>
<dbReference type="InterPro" id="IPR006459">
    <property type="entry name" value="CASP/CASPL"/>
</dbReference>
<reference evidence="10 11" key="1">
    <citation type="journal article" date="2023" name="bioRxiv">
        <title>Genome report: Whole genome sequence and annotation of Penstemon davidsonii.</title>
        <authorList>
            <person name="Ostevik K.L."/>
            <person name="Alabady M."/>
            <person name="Zhang M."/>
            <person name="Rausher M.D."/>
        </authorList>
    </citation>
    <scope>NUCLEOTIDE SEQUENCE [LARGE SCALE GENOMIC DNA]</scope>
    <source>
        <strain evidence="10">DNT005</strain>
        <tissue evidence="10">Whole leaf</tissue>
    </source>
</reference>
<evidence type="ECO:0000256" key="8">
    <source>
        <dbReference type="RuleBase" id="RU361233"/>
    </source>
</evidence>
<dbReference type="NCBIfam" id="TIGR01569">
    <property type="entry name" value="A_tha_TIGR01569"/>
    <property type="match status" value="1"/>
</dbReference>
<comment type="caution">
    <text evidence="10">The sequence shown here is derived from an EMBL/GenBank/DDBJ whole genome shotgun (WGS) entry which is preliminary data.</text>
</comment>
<comment type="subcellular location">
    <subcellularLocation>
        <location evidence="1 8">Cell membrane</location>
        <topology evidence="1 8">Multi-pass membrane protein</topology>
    </subcellularLocation>
</comment>
<evidence type="ECO:0000313" key="10">
    <source>
        <dbReference type="EMBL" id="KAK4477912.1"/>
    </source>
</evidence>
<keyword evidence="7 8" id="KW-0472">Membrane</keyword>
<feature type="non-terminal residue" evidence="10">
    <location>
        <position position="332"/>
    </location>
</feature>
<comment type="subunit">
    <text evidence="3 8">Homodimer and heterodimers.</text>
</comment>
<gene>
    <name evidence="10" type="ORF">RD792_017177</name>
</gene>
<evidence type="ECO:0000256" key="6">
    <source>
        <dbReference type="ARBA" id="ARBA00022989"/>
    </source>
</evidence>
<dbReference type="PANTHER" id="PTHR36488">
    <property type="entry name" value="CASP-LIKE PROTEIN 1U1"/>
    <property type="match status" value="1"/>
</dbReference>
<evidence type="ECO:0000256" key="1">
    <source>
        <dbReference type="ARBA" id="ARBA00004651"/>
    </source>
</evidence>
<evidence type="ECO:0000259" key="9">
    <source>
        <dbReference type="Pfam" id="PF04535"/>
    </source>
</evidence>
<feature type="transmembrane region" description="Helical" evidence="8">
    <location>
        <begin position="120"/>
        <end position="147"/>
    </location>
</feature>
<organism evidence="10 11">
    <name type="scientific">Penstemon davidsonii</name>
    <dbReference type="NCBI Taxonomy" id="160366"/>
    <lineage>
        <taxon>Eukaryota</taxon>
        <taxon>Viridiplantae</taxon>
        <taxon>Streptophyta</taxon>
        <taxon>Embryophyta</taxon>
        <taxon>Tracheophyta</taxon>
        <taxon>Spermatophyta</taxon>
        <taxon>Magnoliopsida</taxon>
        <taxon>eudicotyledons</taxon>
        <taxon>Gunneridae</taxon>
        <taxon>Pentapetalae</taxon>
        <taxon>asterids</taxon>
        <taxon>lamiids</taxon>
        <taxon>Lamiales</taxon>
        <taxon>Plantaginaceae</taxon>
        <taxon>Cheloneae</taxon>
        <taxon>Penstemon</taxon>
    </lineage>
</organism>
<dbReference type="EMBL" id="JAYDYQ010002688">
    <property type="protein sequence ID" value="KAK4477912.1"/>
    <property type="molecule type" value="Genomic_DNA"/>
</dbReference>
<sequence>MDSQYKSAGIENGVTNDRVKEVAVANKRKMRGCDLVLRFLALAFSLTAAVVLGVDKQSTTVAVTLVSSLPPVNIPVTATWHHLSAFVYFVVANAIACAYATISLLLTLGNRGGKKGLATMIVVFDLVMVALLFSSVGAAGSIGLMGYQGNSHVQWKKAKFIIFKALDEDRFQKIKHLKTAKEMWNKVCELSEGNDAIKEHKLSAALEEFENFKMKSGETIDQMDTRFTRTLNEVLRLGKEFSKKEITMKVLKALSSKFNMKVTAMEESRDLEKLSLSELLSSLKAYEYKMPRMGLDVSTSSDPTAAPTELTTANPVSVLTLNEVKSVRRDAS</sequence>
<proteinExistence type="inferred from homology"/>
<feature type="domain" description="Casparian strip membrane protein" evidence="9">
    <location>
        <begin position="28"/>
        <end position="157"/>
    </location>
</feature>